<dbReference type="Proteomes" id="UP000320184">
    <property type="component" value="Unassembled WGS sequence"/>
</dbReference>
<protein>
    <submittedName>
        <fullName evidence="2">DUF4390 domain-containing protein</fullName>
    </submittedName>
</protein>
<gene>
    <name evidence="2" type="ORF">E6K73_04960</name>
</gene>
<name>A0A538SK46_UNCEI</name>
<comment type="caution">
    <text evidence="2">The sequence shown here is derived from an EMBL/GenBank/DDBJ whole genome shotgun (WGS) entry which is preliminary data.</text>
</comment>
<reference evidence="2 3" key="1">
    <citation type="journal article" date="2019" name="Nat. Microbiol.">
        <title>Mediterranean grassland soil C-N compound turnover is dependent on rainfall and depth, and is mediated by genomically divergent microorganisms.</title>
        <authorList>
            <person name="Diamond S."/>
            <person name="Andeer P.F."/>
            <person name="Li Z."/>
            <person name="Crits-Christoph A."/>
            <person name="Burstein D."/>
            <person name="Anantharaman K."/>
            <person name="Lane K.R."/>
            <person name="Thomas B.C."/>
            <person name="Pan C."/>
            <person name="Northen T.R."/>
            <person name="Banfield J.F."/>
        </authorList>
    </citation>
    <scope>NUCLEOTIDE SEQUENCE [LARGE SCALE GENOMIC DNA]</scope>
    <source>
        <strain evidence="2">WS_3</strain>
    </source>
</reference>
<proteinExistence type="predicted"/>
<sequence>MLPLLRRTPRDAPAPPRPRPPVSALAGVALLAALLARPAAALEVSLAEPRENGGHVWVDVLISDPFAPRVEESLSRGMPATLQLHVELWRHRTGWFDRLESSFDASVKIRYDVWTRTYRIERKAAPTLAVSTLDSVSTLLSRPFGLPAGRVGLLEPRARYYIVVSVTLKPLSVEDVEEGEGWLSGEVATKRRSGVGILTALPRSLFDAVRNFAGLGDQHDRAITEDFDLESLFASR</sequence>
<dbReference type="Pfam" id="PF14334">
    <property type="entry name" value="DUF4390"/>
    <property type="match status" value="1"/>
</dbReference>
<evidence type="ECO:0000256" key="1">
    <source>
        <dbReference type="SAM" id="MobiDB-lite"/>
    </source>
</evidence>
<evidence type="ECO:0000313" key="2">
    <source>
        <dbReference type="EMBL" id="TMQ51737.1"/>
    </source>
</evidence>
<dbReference type="EMBL" id="VBOT01000055">
    <property type="protein sequence ID" value="TMQ51737.1"/>
    <property type="molecule type" value="Genomic_DNA"/>
</dbReference>
<dbReference type="InterPro" id="IPR025500">
    <property type="entry name" value="DUF4390"/>
</dbReference>
<organism evidence="2 3">
    <name type="scientific">Eiseniibacteriota bacterium</name>
    <dbReference type="NCBI Taxonomy" id="2212470"/>
    <lineage>
        <taxon>Bacteria</taxon>
        <taxon>Candidatus Eiseniibacteriota</taxon>
    </lineage>
</organism>
<dbReference type="AlphaFoldDB" id="A0A538SK46"/>
<feature type="region of interest" description="Disordered" evidence="1">
    <location>
        <begin position="1"/>
        <end position="20"/>
    </location>
</feature>
<accession>A0A538SK46</accession>
<evidence type="ECO:0000313" key="3">
    <source>
        <dbReference type="Proteomes" id="UP000320184"/>
    </source>
</evidence>